<dbReference type="Proteomes" id="UP000305929">
    <property type="component" value="Unassembled WGS sequence"/>
</dbReference>
<sequence length="752" mass="80379">MFHGVLTPSSRGLHNPPRWTRVAVPHRRRMILRGDDMRTVDDAPLADLRPRLRNDVVFLRVDTGIYLRSSDTSCVLKGAGAYEWMSVLGPRMTGEHTVAELCEGLDDTRRETAVGLMRTLLRRGFARAVEPPDVRTLPPGVLDLFAPQINFVEHFMHGDRRTPQELFARFRSSRVLVSGPPEDVAAAAVHGLLRNGLAEVSLDDAAWGREFDRETARLTDAGAPAQVVLLPPTQVDPTAFDTVVAVAGGSGSGRLLELTRRLHGAVRGPRLIPVVADGKRMVLGPVSGPAEQPCWVCAQLRLSANSDPRLTADFWRKLAVGPVGLEAPDGSAVARSMVGNALAFEIFRLRTAQLQPDDERHAVIQDLTTLESRRERVLPHPGCPMPHRQVPPDDDMRPPTDHSEAYGRAAALISPDVGLMSGWTDDSIRQIPLKTGRVRLGPAGALTDGAREIVAFDIDTVLVARTRSVQAAVSGYVGRLGPVGPPAEAPWAGAAVMPAERLALYSGVAAPGERTADPLMCAVSLHDGSRWQVPAAAVYPLSSANSRLTFEPSAAGAAADWTVAGVQERGLCSALAHRGLVRATTGDDPVLPLADGWLSGDDETAFALGSLRPIGRRGRVYALPGAAPSFAVLAVVEDIGGEVIDWAIGSALSVRAAVREAVRDAVGLAVGRHYEGAPMDPGDPLMADFDPRTLAEGDAQAEWSFDHPGVLMPEVLELLDADGTRTLFVDTTTIDLRAIRGMVTGTILLAAT</sequence>
<feature type="compositionally biased region" description="Basic and acidic residues" evidence="1">
    <location>
        <begin position="390"/>
        <end position="403"/>
    </location>
</feature>
<accession>A0A4U5WRF2</accession>
<dbReference type="AlphaFoldDB" id="A0A4U5WRF2"/>
<comment type="caution">
    <text evidence="3">The sequence shown here is derived from an EMBL/GenBank/DDBJ whole genome shotgun (WGS) entry which is preliminary data.</text>
</comment>
<dbReference type="InterPro" id="IPR003776">
    <property type="entry name" value="YcaO-like_dom"/>
</dbReference>
<dbReference type="OrthoDB" id="3247510at2"/>
<keyword evidence="4" id="KW-1185">Reference proteome</keyword>
<dbReference type="InterPro" id="IPR022291">
    <property type="entry name" value="Bacteriocin_synth_cyclodeHase"/>
</dbReference>
<dbReference type="NCBIfam" id="TIGR03882">
    <property type="entry name" value="cyclo_dehyd_2"/>
    <property type="match status" value="1"/>
</dbReference>
<proteinExistence type="predicted"/>
<organism evidence="3 4">
    <name type="scientific">Streptomyces lasalocidi</name>
    <name type="common">Streptomyces lasaliensis</name>
    <dbReference type="NCBI Taxonomy" id="324833"/>
    <lineage>
        <taxon>Bacteria</taxon>
        <taxon>Bacillati</taxon>
        <taxon>Actinomycetota</taxon>
        <taxon>Actinomycetes</taxon>
        <taxon>Kitasatosporales</taxon>
        <taxon>Streptomycetaceae</taxon>
        <taxon>Streptomyces</taxon>
    </lineage>
</organism>
<protein>
    <submittedName>
        <fullName evidence="3">TOMM leader peptide-binding protein</fullName>
    </submittedName>
</protein>
<evidence type="ECO:0000259" key="2">
    <source>
        <dbReference type="PROSITE" id="PS51664"/>
    </source>
</evidence>
<evidence type="ECO:0000313" key="3">
    <source>
        <dbReference type="EMBL" id="TKT04630.1"/>
    </source>
</evidence>
<gene>
    <name evidence="3" type="ORF">E4U91_34600</name>
</gene>
<name>A0A4U5WRF2_STRLS</name>
<feature type="domain" description="YcaO" evidence="2">
    <location>
        <begin position="455"/>
        <end position="752"/>
    </location>
</feature>
<evidence type="ECO:0000256" key="1">
    <source>
        <dbReference type="SAM" id="MobiDB-lite"/>
    </source>
</evidence>
<dbReference type="EMBL" id="SZNQ01000001">
    <property type="protein sequence ID" value="TKT04630.1"/>
    <property type="molecule type" value="Genomic_DNA"/>
</dbReference>
<reference evidence="3 4" key="1">
    <citation type="submission" date="2019-04" db="EMBL/GenBank/DDBJ databases">
        <title>Streptomyces lasaliensis sp. nov., an Actinomycete isolated from soil which produces the polyether antibiotic lasalocid.</title>
        <authorList>
            <person name="Erwin G."/>
            <person name="Haber C."/>
        </authorList>
    </citation>
    <scope>NUCLEOTIDE SEQUENCE [LARGE SCALE GENOMIC DNA]</scope>
    <source>
        <strain evidence="3 4">X-537</strain>
    </source>
</reference>
<feature type="region of interest" description="Disordered" evidence="1">
    <location>
        <begin position="377"/>
        <end position="403"/>
    </location>
</feature>
<evidence type="ECO:0000313" key="4">
    <source>
        <dbReference type="Proteomes" id="UP000305929"/>
    </source>
</evidence>
<dbReference type="Gene3D" id="3.40.50.720">
    <property type="entry name" value="NAD(P)-binding Rossmann-like Domain"/>
    <property type="match status" value="1"/>
</dbReference>
<dbReference type="PROSITE" id="PS51664">
    <property type="entry name" value="YCAO"/>
    <property type="match status" value="1"/>
</dbReference>